<evidence type="ECO:0000313" key="2">
    <source>
        <dbReference type="Proteomes" id="UP000603200"/>
    </source>
</evidence>
<evidence type="ECO:0008006" key="3">
    <source>
        <dbReference type="Google" id="ProtNLM"/>
    </source>
</evidence>
<sequence>MTVPHDVLTAYEEQGFAILRGVIDQELLAELDAHVRWLGTKYPDLPPEDYHHPLMRDDAFWVRAVTDSRLVDVAEAVLGPDLALFTAHYVCKPPYQGRAVLWHQDGAYWNLEPMRALTVWLAVDASTRENGCLRIIPGSHRIPLSKPVSRNDVPNMLQSATQQDLVDEWVAKAGIVDIELQPGDVSIHHPNILHYSEPNTSATRRCGLDMGFMATSTSISNQGLYLNPILVRGETVPGINEYRPWAQYVPGESIPFRGHEQWNVRQARGTRPGDAEETPLQVTHRMIERLKAGTVKQ</sequence>
<organism evidence="1 2">
    <name type="scientific">Winogradskya humida</name>
    <dbReference type="NCBI Taxonomy" id="113566"/>
    <lineage>
        <taxon>Bacteria</taxon>
        <taxon>Bacillati</taxon>
        <taxon>Actinomycetota</taxon>
        <taxon>Actinomycetes</taxon>
        <taxon>Micromonosporales</taxon>
        <taxon>Micromonosporaceae</taxon>
        <taxon>Winogradskya</taxon>
    </lineage>
</organism>
<accession>A0ABQ3ZZ78</accession>
<keyword evidence="2" id="KW-1185">Reference proteome</keyword>
<dbReference type="SUPFAM" id="SSF51197">
    <property type="entry name" value="Clavaminate synthase-like"/>
    <property type="match status" value="1"/>
</dbReference>
<dbReference type="PANTHER" id="PTHR20883:SF48">
    <property type="entry name" value="ECTOINE DIOXYGENASE"/>
    <property type="match status" value="1"/>
</dbReference>
<dbReference type="Proteomes" id="UP000603200">
    <property type="component" value="Unassembled WGS sequence"/>
</dbReference>
<comment type="caution">
    <text evidence="1">The sequence shown here is derived from an EMBL/GenBank/DDBJ whole genome shotgun (WGS) entry which is preliminary data.</text>
</comment>
<evidence type="ECO:0000313" key="1">
    <source>
        <dbReference type="EMBL" id="GIE23883.1"/>
    </source>
</evidence>
<dbReference type="Gene3D" id="2.60.120.620">
    <property type="entry name" value="q2cbj1_9rhob like domain"/>
    <property type="match status" value="1"/>
</dbReference>
<gene>
    <name evidence="1" type="ORF">Ahu01nite_069850</name>
</gene>
<dbReference type="RefSeq" id="WP_203840931.1">
    <property type="nucleotide sequence ID" value="NZ_BAAATV010000003.1"/>
</dbReference>
<dbReference type="InterPro" id="IPR008775">
    <property type="entry name" value="Phytyl_CoA_dOase-like"/>
</dbReference>
<dbReference type="Pfam" id="PF05721">
    <property type="entry name" value="PhyH"/>
    <property type="match status" value="1"/>
</dbReference>
<dbReference type="EMBL" id="BOMN01000100">
    <property type="protein sequence ID" value="GIE23883.1"/>
    <property type="molecule type" value="Genomic_DNA"/>
</dbReference>
<proteinExistence type="predicted"/>
<dbReference type="PANTHER" id="PTHR20883">
    <property type="entry name" value="PHYTANOYL-COA DIOXYGENASE DOMAIN CONTAINING 1"/>
    <property type="match status" value="1"/>
</dbReference>
<protein>
    <recommendedName>
        <fullName evidence="3">Ectoine hydroxylase-related dioxygenase (Phytanoyl-CoA dioxygenase family)</fullName>
    </recommendedName>
</protein>
<name>A0ABQ3ZZ78_9ACTN</name>
<reference evidence="1 2" key="1">
    <citation type="submission" date="2021-01" db="EMBL/GenBank/DDBJ databases">
        <title>Whole genome shotgun sequence of Actinoplanes humidus NBRC 14915.</title>
        <authorList>
            <person name="Komaki H."/>
            <person name="Tamura T."/>
        </authorList>
    </citation>
    <scope>NUCLEOTIDE SEQUENCE [LARGE SCALE GENOMIC DNA]</scope>
    <source>
        <strain evidence="1 2">NBRC 14915</strain>
    </source>
</reference>